<keyword evidence="3" id="KW-0547">Nucleotide-binding</keyword>
<dbReference type="InterPro" id="IPR001114">
    <property type="entry name" value="Adenylosuccinate_synthetase"/>
</dbReference>
<dbReference type="InterPro" id="IPR018220">
    <property type="entry name" value="Adenylosuccin_syn_GTP-bd"/>
</dbReference>
<dbReference type="Gene3D" id="1.10.300.10">
    <property type="entry name" value="Adenylosuccinate Synthetase, subunit A, domain 2"/>
    <property type="match status" value="1"/>
</dbReference>
<evidence type="ECO:0000256" key="5">
    <source>
        <dbReference type="ARBA" id="ARBA00022842"/>
    </source>
</evidence>
<dbReference type="Pfam" id="PF00709">
    <property type="entry name" value="Adenylsucc_synt"/>
    <property type="match status" value="1"/>
</dbReference>
<dbReference type="GO" id="GO:0046040">
    <property type="term" value="P:IMP metabolic process"/>
    <property type="evidence" value="ECO:0007669"/>
    <property type="project" value="TreeGrafter"/>
</dbReference>
<dbReference type="GO" id="GO:0004019">
    <property type="term" value="F:adenylosuccinate synthase activity"/>
    <property type="evidence" value="ECO:0007669"/>
    <property type="project" value="InterPro"/>
</dbReference>
<keyword evidence="1" id="KW-0436">Ligase</keyword>
<dbReference type="GO" id="GO:0005525">
    <property type="term" value="F:GTP binding"/>
    <property type="evidence" value="ECO:0007669"/>
    <property type="project" value="UniProtKB-KW"/>
</dbReference>
<organism evidence="7">
    <name type="scientific">marine sediment metagenome</name>
    <dbReference type="NCBI Taxonomy" id="412755"/>
    <lineage>
        <taxon>unclassified sequences</taxon>
        <taxon>metagenomes</taxon>
        <taxon>ecological metagenomes</taxon>
    </lineage>
</organism>
<evidence type="ECO:0000256" key="1">
    <source>
        <dbReference type="ARBA" id="ARBA00022598"/>
    </source>
</evidence>
<dbReference type="SUPFAM" id="SSF52540">
    <property type="entry name" value="P-loop containing nucleoside triphosphate hydrolases"/>
    <property type="match status" value="1"/>
</dbReference>
<dbReference type="PANTHER" id="PTHR11846:SF0">
    <property type="entry name" value="ADENYLOSUCCINATE SYNTHETASE"/>
    <property type="match status" value="1"/>
</dbReference>
<evidence type="ECO:0000256" key="4">
    <source>
        <dbReference type="ARBA" id="ARBA00022755"/>
    </source>
</evidence>
<dbReference type="InterPro" id="IPR042110">
    <property type="entry name" value="Adenylosuccinate_synth_dom2"/>
</dbReference>
<dbReference type="PROSITE" id="PS01266">
    <property type="entry name" value="ADENYLOSUCCIN_SYN_1"/>
    <property type="match status" value="1"/>
</dbReference>
<accession>X0WTQ2</accession>
<comment type="caution">
    <text evidence="7">The sequence shown here is derived from an EMBL/GenBank/DDBJ whole genome shotgun (WGS) entry which is preliminary data.</text>
</comment>
<keyword evidence="5" id="KW-0460">Magnesium</keyword>
<keyword evidence="2" id="KW-0479">Metal-binding</keyword>
<feature type="non-terminal residue" evidence="7">
    <location>
        <position position="133"/>
    </location>
</feature>
<reference evidence="7" key="1">
    <citation type="journal article" date="2014" name="Front. Microbiol.">
        <title>High frequency of phylogenetically diverse reductive dehalogenase-homologous genes in deep subseafloor sedimentary metagenomes.</title>
        <authorList>
            <person name="Kawai M."/>
            <person name="Futagami T."/>
            <person name="Toyoda A."/>
            <person name="Takaki Y."/>
            <person name="Nishi S."/>
            <person name="Hori S."/>
            <person name="Arai W."/>
            <person name="Tsubouchi T."/>
            <person name="Morono Y."/>
            <person name="Uchiyama I."/>
            <person name="Ito T."/>
            <person name="Fujiyama A."/>
            <person name="Inagaki F."/>
            <person name="Takami H."/>
        </authorList>
    </citation>
    <scope>NUCLEOTIDE SEQUENCE</scope>
    <source>
        <strain evidence="7">Expedition CK06-06</strain>
    </source>
</reference>
<gene>
    <name evidence="7" type="ORF">S01H1_57988</name>
</gene>
<proteinExistence type="predicted"/>
<dbReference type="GO" id="GO:0044208">
    <property type="term" value="P:'de novo' AMP biosynthetic process"/>
    <property type="evidence" value="ECO:0007669"/>
    <property type="project" value="TreeGrafter"/>
</dbReference>
<dbReference type="Gene3D" id="3.40.440.10">
    <property type="entry name" value="Adenylosuccinate Synthetase, subunit A, domain 1"/>
    <property type="match status" value="1"/>
</dbReference>
<dbReference type="PANTHER" id="PTHR11846">
    <property type="entry name" value="ADENYLOSUCCINATE SYNTHETASE"/>
    <property type="match status" value="1"/>
</dbReference>
<evidence type="ECO:0008006" key="8">
    <source>
        <dbReference type="Google" id="ProtNLM"/>
    </source>
</evidence>
<keyword evidence="6" id="KW-0342">GTP-binding</keyword>
<evidence type="ECO:0000256" key="2">
    <source>
        <dbReference type="ARBA" id="ARBA00022723"/>
    </source>
</evidence>
<keyword evidence="4" id="KW-0658">Purine biosynthesis</keyword>
<dbReference type="GO" id="GO:0005737">
    <property type="term" value="C:cytoplasm"/>
    <property type="evidence" value="ECO:0007669"/>
    <property type="project" value="TreeGrafter"/>
</dbReference>
<dbReference type="InterPro" id="IPR042109">
    <property type="entry name" value="Adenylosuccinate_synth_dom1"/>
</dbReference>
<evidence type="ECO:0000256" key="3">
    <source>
        <dbReference type="ARBA" id="ARBA00022741"/>
    </source>
</evidence>
<dbReference type="EMBL" id="BARS01037852">
    <property type="protein sequence ID" value="GAG16096.1"/>
    <property type="molecule type" value="Genomic_DNA"/>
</dbReference>
<evidence type="ECO:0000313" key="7">
    <source>
        <dbReference type="EMBL" id="GAG16096.1"/>
    </source>
</evidence>
<dbReference type="InterPro" id="IPR027417">
    <property type="entry name" value="P-loop_NTPase"/>
</dbReference>
<dbReference type="AlphaFoldDB" id="X0WTQ2"/>
<name>X0WTQ2_9ZZZZ</name>
<protein>
    <recommendedName>
        <fullName evidence="8">Adenylosuccinate synthase</fullName>
    </recommendedName>
</protein>
<sequence length="133" mass="14549">MRASIVLGLGFGDEGKGATVNSLVTKSQKNGEMSIVVRFSGGNQAGHTVMHDGVKHIHSSFGSGTLQNQETFYTEHCVIDPMAMRTEQMVLESKEIYPMPVMAHPLAMITTPFDVMHNRSNMDYMKHGTCGMG</sequence>
<dbReference type="GO" id="GO:0046872">
    <property type="term" value="F:metal ion binding"/>
    <property type="evidence" value="ECO:0007669"/>
    <property type="project" value="UniProtKB-KW"/>
</dbReference>
<evidence type="ECO:0000256" key="6">
    <source>
        <dbReference type="ARBA" id="ARBA00023134"/>
    </source>
</evidence>